<reference evidence="2" key="1">
    <citation type="submission" date="2018-01" db="EMBL/GenBank/DDBJ databases">
        <title>An insight into the sialome of Amazonian anophelines.</title>
        <authorList>
            <person name="Ribeiro J.M."/>
            <person name="Scarpassa V."/>
            <person name="Calvo E."/>
        </authorList>
    </citation>
    <scope>NUCLEOTIDE SEQUENCE</scope>
</reference>
<keyword evidence="1" id="KW-0472">Membrane</keyword>
<feature type="transmembrane region" description="Helical" evidence="1">
    <location>
        <begin position="12"/>
        <end position="33"/>
    </location>
</feature>
<protein>
    <submittedName>
        <fullName evidence="2">Putative secreted protein</fullName>
    </submittedName>
</protein>
<keyword evidence="1" id="KW-0812">Transmembrane</keyword>
<dbReference type="EMBL" id="GGFL01015881">
    <property type="protein sequence ID" value="MBW80059.1"/>
    <property type="molecule type" value="Transcribed_RNA"/>
</dbReference>
<sequence length="78" mass="8427">MAAMAALVNIMLRRLVAAILVASFVWNGPWLWIRKLPLPPRRHNFRGSCGSTSSSISCIRASVSPIFIASSSLVKTSG</sequence>
<keyword evidence="1" id="KW-1133">Transmembrane helix</keyword>
<proteinExistence type="predicted"/>
<accession>A0A2M4DRC4</accession>
<evidence type="ECO:0000313" key="2">
    <source>
        <dbReference type="EMBL" id="MBW80059.1"/>
    </source>
</evidence>
<name>A0A2M4DRC4_ANODA</name>
<dbReference type="AlphaFoldDB" id="A0A2M4DRC4"/>
<evidence type="ECO:0000256" key="1">
    <source>
        <dbReference type="SAM" id="Phobius"/>
    </source>
</evidence>
<organism evidence="2">
    <name type="scientific">Anopheles darlingi</name>
    <name type="common">Mosquito</name>
    <dbReference type="NCBI Taxonomy" id="43151"/>
    <lineage>
        <taxon>Eukaryota</taxon>
        <taxon>Metazoa</taxon>
        <taxon>Ecdysozoa</taxon>
        <taxon>Arthropoda</taxon>
        <taxon>Hexapoda</taxon>
        <taxon>Insecta</taxon>
        <taxon>Pterygota</taxon>
        <taxon>Neoptera</taxon>
        <taxon>Endopterygota</taxon>
        <taxon>Diptera</taxon>
        <taxon>Nematocera</taxon>
        <taxon>Culicoidea</taxon>
        <taxon>Culicidae</taxon>
        <taxon>Anophelinae</taxon>
        <taxon>Anopheles</taxon>
    </lineage>
</organism>